<evidence type="ECO:0000256" key="4">
    <source>
        <dbReference type="ARBA" id="ARBA00023125"/>
    </source>
</evidence>
<dbReference type="CTD" id="6752602"/>
<dbReference type="GeneID" id="6752602"/>
<dbReference type="KEGG" id="tad:TRIADDRAFT_55353"/>
<evidence type="ECO:0000259" key="7">
    <source>
        <dbReference type="Pfam" id="PF10491"/>
    </source>
</evidence>
<keyword evidence="6" id="KW-0539">Nucleus</keyword>
<dbReference type="GO" id="GO:0000981">
    <property type="term" value="F:DNA-binding transcription factor activity, RNA polymerase II-specific"/>
    <property type="evidence" value="ECO:0000318"/>
    <property type="project" value="GO_Central"/>
</dbReference>
<accession>B3RUN4</accession>
<dbReference type="EMBL" id="DS985244">
    <property type="protein sequence ID" value="EDV25851.1"/>
    <property type="molecule type" value="Genomic_DNA"/>
</dbReference>
<keyword evidence="5" id="KW-0804">Transcription</keyword>
<dbReference type="Pfam" id="PF10491">
    <property type="entry name" value="Nrf1_DNA-bind"/>
    <property type="match status" value="1"/>
</dbReference>
<organism evidence="8 9">
    <name type="scientific">Trichoplax adhaerens</name>
    <name type="common">Trichoplax reptans</name>
    <dbReference type="NCBI Taxonomy" id="10228"/>
    <lineage>
        <taxon>Eukaryota</taxon>
        <taxon>Metazoa</taxon>
        <taxon>Placozoa</taxon>
        <taxon>Uniplacotomia</taxon>
        <taxon>Trichoplacea</taxon>
        <taxon>Trichoplacidae</taxon>
        <taxon>Trichoplax</taxon>
    </lineage>
</organism>
<evidence type="ECO:0000256" key="2">
    <source>
        <dbReference type="ARBA" id="ARBA00005713"/>
    </source>
</evidence>
<dbReference type="PhylomeDB" id="B3RUN4"/>
<reference evidence="8 9" key="1">
    <citation type="journal article" date="2008" name="Nature">
        <title>The Trichoplax genome and the nature of placozoans.</title>
        <authorList>
            <person name="Srivastava M."/>
            <person name="Begovic E."/>
            <person name="Chapman J."/>
            <person name="Putnam N.H."/>
            <person name="Hellsten U."/>
            <person name="Kawashima T."/>
            <person name="Kuo A."/>
            <person name="Mitros T."/>
            <person name="Salamov A."/>
            <person name="Carpenter M.L."/>
            <person name="Signorovitch A.Y."/>
            <person name="Moreno M.A."/>
            <person name="Kamm K."/>
            <person name="Grimwood J."/>
            <person name="Schmutz J."/>
            <person name="Shapiro H."/>
            <person name="Grigoriev I.V."/>
            <person name="Buss L.W."/>
            <person name="Schierwater B."/>
            <person name="Dellaporta S.L."/>
            <person name="Rokhsar D.S."/>
        </authorList>
    </citation>
    <scope>NUCLEOTIDE SEQUENCE [LARGE SCALE GENOMIC DNA]</scope>
    <source>
        <strain evidence="8 9">Grell-BS-1999</strain>
    </source>
</reference>
<comment type="subcellular location">
    <subcellularLocation>
        <location evidence="1">Nucleus</location>
    </subcellularLocation>
</comment>
<dbReference type="InParanoid" id="B3RUN4"/>
<evidence type="ECO:0000313" key="8">
    <source>
        <dbReference type="EMBL" id="EDV25851.1"/>
    </source>
</evidence>
<feature type="domain" description="Nuclear respiratory factor 1 NLS/DNA-binding dimerisation" evidence="7">
    <location>
        <begin position="24"/>
        <end position="226"/>
    </location>
</feature>
<dbReference type="eggNOG" id="ENOG502QTK1">
    <property type="taxonomic scope" value="Eukaryota"/>
</dbReference>
<gene>
    <name evidence="8" type="ORF">TRIADDRAFT_55353</name>
</gene>
<keyword evidence="4" id="KW-0238">DNA-binding</keyword>
<dbReference type="OrthoDB" id="10031051at2759"/>
<dbReference type="RefSeq" id="XP_002111884.1">
    <property type="nucleotide sequence ID" value="XM_002111848.1"/>
</dbReference>
<comment type="similarity">
    <text evidence="2">Belongs to the NRF1/Ewg family.</text>
</comment>
<dbReference type="GO" id="GO:0006357">
    <property type="term" value="P:regulation of transcription by RNA polymerase II"/>
    <property type="evidence" value="ECO:0000318"/>
    <property type="project" value="GO_Central"/>
</dbReference>
<keyword evidence="9" id="KW-1185">Reference proteome</keyword>
<proteinExistence type="inferred from homology"/>
<dbReference type="Proteomes" id="UP000009022">
    <property type="component" value="Unassembled WGS sequence"/>
</dbReference>
<evidence type="ECO:0000256" key="5">
    <source>
        <dbReference type="ARBA" id="ARBA00023163"/>
    </source>
</evidence>
<evidence type="ECO:0000256" key="3">
    <source>
        <dbReference type="ARBA" id="ARBA00023015"/>
    </source>
</evidence>
<evidence type="ECO:0000256" key="1">
    <source>
        <dbReference type="ARBA" id="ARBA00004123"/>
    </source>
</evidence>
<evidence type="ECO:0000313" key="9">
    <source>
        <dbReference type="Proteomes" id="UP000009022"/>
    </source>
</evidence>
<dbReference type="GO" id="GO:0000978">
    <property type="term" value="F:RNA polymerase II cis-regulatory region sequence-specific DNA binding"/>
    <property type="evidence" value="ECO:0000318"/>
    <property type="project" value="GO_Central"/>
</dbReference>
<dbReference type="InterPro" id="IPR039142">
    <property type="entry name" value="NRF1/Ewg"/>
</dbReference>
<dbReference type="AlphaFoldDB" id="B3RUN4"/>
<keyword evidence="3" id="KW-0805">Transcription regulation</keyword>
<sequence>MTENGHQSKALRIKACGDEYYLARYNNYTFVQDQSRRRRLRRHLLRKLRKLVEEFAVCVGQQVVLIDYYNNHCTSSTANEHREKFHVYGAQPLKCIIENLAPWVMNDLQNCLKQLPNNSPISPSYDQAHGIQGAKSDLPIISITEMKQTELRSFIPVIIKYTTGRRKIGWGCKDAKPHWWPPDIPWRNIKSDHRDDFQKTKVPWTEALRNIVSNCYRYYYREDLLHYLAKDANNADQNQNLLNNSANDANDADQNQNHSLYVDNSQTDTSVHVLPIAEKCLQTSYEITNANLPNQDKSHKYHPSRSIMKEFKLDQLRDGDHQAIHRIAIDPEGDHDIILVQHLNRNRFGNIISLRRTFNV</sequence>
<dbReference type="PANTHER" id="PTHR20338">
    <property type="entry name" value="NUCLEAR RESPIRATORY FACTOR 1"/>
    <property type="match status" value="1"/>
</dbReference>
<dbReference type="HOGENOM" id="CLU_770153_0_0_1"/>
<name>B3RUN4_TRIAD</name>
<dbReference type="InterPro" id="IPR019525">
    <property type="entry name" value="Nrf1_NLS/DNA-bd_dimer"/>
</dbReference>
<protein>
    <recommendedName>
        <fullName evidence="7">Nuclear respiratory factor 1 NLS/DNA-binding dimerisation domain-containing protein</fullName>
    </recommendedName>
</protein>
<evidence type="ECO:0000256" key="6">
    <source>
        <dbReference type="ARBA" id="ARBA00023242"/>
    </source>
</evidence>
<dbReference type="GO" id="GO:0005634">
    <property type="term" value="C:nucleus"/>
    <property type="evidence" value="ECO:0000318"/>
    <property type="project" value="GO_Central"/>
</dbReference>